<dbReference type="Proteomes" id="UP001152523">
    <property type="component" value="Unassembled WGS sequence"/>
</dbReference>
<dbReference type="AlphaFoldDB" id="A0AAV0D844"/>
<evidence type="ECO:0000313" key="2">
    <source>
        <dbReference type="Proteomes" id="UP001152523"/>
    </source>
</evidence>
<dbReference type="EMBL" id="CAMAPF010000069">
    <property type="protein sequence ID" value="CAH9091644.1"/>
    <property type="molecule type" value="Genomic_DNA"/>
</dbReference>
<protein>
    <submittedName>
        <fullName evidence="1">Uncharacterized protein</fullName>
    </submittedName>
</protein>
<proteinExistence type="predicted"/>
<evidence type="ECO:0000313" key="1">
    <source>
        <dbReference type="EMBL" id="CAH9091644.1"/>
    </source>
</evidence>
<comment type="caution">
    <text evidence="1">The sequence shown here is derived from an EMBL/GenBank/DDBJ whole genome shotgun (WGS) entry which is preliminary data.</text>
</comment>
<sequence>MQTTLENYKDHMVFSGLQPDHKALESEYLDQGICVESAISPPKAEFQEQKIKNVPMESVWSSHSEKIPMSEKVSCIKLESLKPFNADGIVKCEVEGVNIDNPTVLLHGEVILANCICCTMEIVNESIPEIEDFCNRVDINEGDFKKSDKYSL</sequence>
<reference evidence="1" key="1">
    <citation type="submission" date="2022-07" db="EMBL/GenBank/DDBJ databases">
        <authorList>
            <person name="Macas J."/>
            <person name="Novak P."/>
            <person name="Neumann P."/>
        </authorList>
    </citation>
    <scope>NUCLEOTIDE SEQUENCE</scope>
</reference>
<keyword evidence="2" id="KW-1185">Reference proteome</keyword>
<name>A0AAV0D844_9ASTE</name>
<gene>
    <name evidence="1" type="ORF">CEPIT_LOCUS11788</name>
</gene>
<organism evidence="1 2">
    <name type="scientific">Cuscuta epithymum</name>
    <dbReference type="NCBI Taxonomy" id="186058"/>
    <lineage>
        <taxon>Eukaryota</taxon>
        <taxon>Viridiplantae</taxon>
        <taxon>Streptophyta</taxon>
        <taxon>Embryophyta</taxon>
        <taxon>Tracheophyta</taxon>
        <taxon>Spermatophyta</taxon>
        <taxon>Magnoliopsida</taxon>
        <taxon>eudicotyledons</taxon>
        <taxon>Gunneridae</taxon>
        <taxon>Pentapetalae</taxon>
        <taxon>asterids</taxon>
        <taxon>lamiids</taxon>
        <taxon>Solanales</taxon>
        <taxon>Convolvulaceae</taxon>
        <taxon>Cuscuteae</taxon>
        <taxon>Cuscuta</taxon>
        <taxon>Cuscuta subgen. Cuscuta</taxon>
    </lineage>
</organism>
<accession>A0AAV0D844</accession>